<feature type="compositionally biased region" description="Low complexity" evidence="9">
    <location>
        <begin position="332"/>
        <end position="341"/>
    </location>
</feature>
<dbReference type="Proteomes" id="UP000029109">
    <property type="component" value="Unassembled WGS sequence"/>
</dbReference>
<feature type="compositionally biased region" description="Acidic residues" evidence="9">
    <location>
        <begin position="342"/>
        <end position="351"/>
    </location>
</feature>
<comment type="caution">
    <text evidence="11">The sequence shown here is derived from an EMBL/GenBank/DDBJ whole genome shotgun (WGS) entry which is preliminary data.</text>
</comment>
<evidence type="ECO:0000313" key="12">
    <source>
        <dbReference type="Proteomes" id="UP000029109"/>
    </source>
</evidence>
<protein>
    <submittedName>
        <fullName evidence="11">Membrane channel protein</fullName>
    </submittedName>
</protein>
<dbReference type="AlphaFoldDB" id="A0A7V8HRR5"/>
<dbReference type="PROSITE" id="PS00221">
    <property type="entry name" value="MIP"/>
    <property type="match status" value="1"/>
</dbReference>
<evidence type="ECO:0000256" key="6">
    <source>
        <dbReference type="ARBA" id="ARBA00022989"/>
    </source>
</evidence>
<evidence type="ECO:0000256" key="10">
    <source>
        <dbReference type="SAM" id="Phobius"/>
    </source>
</evidence>
<accession>A0A7V8HRR5</accession>
<feature type="transmembrane region" description="Helical" evidence="10">
    <location>
        <begin position="93"/>
        <end position="115"/>
    </location>
</feature>
<dbReference type="PANTHER" id="PTHR19139">
    <property type="entry name" value="AQUAPORIN TRANSPORTER"/>
    <property type="match status" value="1"/>
</dbReference>
<dbReference type="InterPro" id="IPR034294">
    <property type="entry name" value="Aquaporin_transptr"/>
</dbReference>
<name>A0A7V8HRR5_9BIFI</name>
<dbReference type="InterPro" id="IPR000425">
    <property type="entry name" value="MIP"/>
</dbReference>
<dbReference type="PRINTS" id="PR00783">
    <property type="entry name" value="MINTRINSICP"/>
</dbReference>
<keyword evidence="3 8" id="KW-0813">Transport</keyword>
<dbReference type="SUPFAM" id="SSF81338">
    <property type="entry name" value="Aquaporin-like"/>
    <property type="match status" value="1"/>
</dbReference>
<feature type="transmembrane region" description="Helical" evidence="10">
    <location>
        <begin position="153"/>
        <end position="176"/>
    </location>
</feature>
<feature type="transmembrane region" description="Helical" evidence="10">
    <location>
        <begin position="18"/>
        <end position="38"/>
    </location>
</feature>
<evidence type="ECO:0000256" key="4">
    <source>
        <dbReference type="ARBA" id="ARBA00022475"/>
    </source>
</evidence>
<proteinExistence type="inferred from homology"/>
<dbReference type="Gene3D" id="1.20.1080.10">
    <property type="entry name" value="Glycerol uptake facilitator protein"/>
    <property type="match status" value="1"/>
</dbReference>
<keyword evidence="5 8" id="KW-0812">Transmembrane</keyword>
<comment type="subcellular location">
    <subcellularLocation>
        <location evidence="1">Cell membrane</location>
        <topology evidence="1">Multi-pass membrane protein</topology>
    </subcellularLocation>
</comment>
<gene>
    <name evidence="11" type="ORF">BPULL_1951</name>
</gene>
<feature type="compositionally biased region" description="Acidic residues" evidence="9">
    <location>
        <begin position="282"/>
        <end position="324"/>
    </location>
</feature>
<dbReference type="EMBL" id="JGZJ01000002">
    <property type="protein sequence ID" value="KFI84179.1"/>
    <property type="molecule type" value="Genomic_DNA"/>
</dbReference>
<evidence type="ECO:0000256" key="3">
    <source>
        <dbReference type="ARBA" id="ARBA00022448"/>
    </source>
</evidence>
<dbReference type="GO" id="GO:0015250">
    <property type="term" value="F:water channel activity"/>
    <property type="evidence" value="ECO:0007669"/>
    <property type="project" value="TreeGrafter"/>
</dbReference>
<feature type="transmembrane region" description="Helical" evidence="10">
    <location>
        <begin position="50"/>
        <end position="72"/>
    </location>
</feature>
<evidence type="ECO:0000256" key="1">
    <source>
        <dbReference type="ARBA" id="ARBA00004651"/>
    </source>
</evidence>
<evidence type="ECO:0000256" key="5">
    <source>
        <dbReference type="ARBA" id="ARBA00022692"/>
    </source>
</evidence>
<keyword evidence="7 10" id="KW-0472">Membrane</keyword>
<keyword evidence="6 10" id="KW-1133">Transmembrane helix</keyword>
<reference evidence="11 12" key="1">
    <citation type="submission" date="2014-03" db="EMBL/GenBank/DDBJ databases">
        <title>Genomics of Bifidobacteria.</title>
        <authorList>
            <person name="Ventura M."/>
            <person name="Milani C."/>
            <person name="Lugli G.A."/>
        </authorList>
    </citation>
    <scope>NUCLEOTIDE SEQUENCE [LARGE SCALE GENOMIC DNA]</scope>
    <source>
        <strain evidence="11 12">LMG 21816</strain>
    </source>
</reference>
<dbReference type="InterPro" id="IPR022357">
    <property type="entry name" value="MIP_CS"/>
</dbReference>
<feature type="transmembrane region" description="Helical" evidence="10">
    <location>
        <begin position="238"/>
        <end position="258"/>
    </location>
</feature>
<evidence type="ECO:0000256" key="2">
    <source>
        <dbReference type="ARBA" id="ARBA00006175"/>
    </source>
</evidence>
<dbReference type="Pfam" id="PF00230">
    <property type="entry name" value="MIP"/>
    <property type="match status" value="1"/>
</dbReference>
<evidence type="ECO:0000256" key="9">
    <source>
        <dbReference type="SAM" id="MobiDB-lite"/>
    </source>
</evidence>
<feature type="region of interest" description="Disordered" evidence="9">
    <location>
        <begin position="274"/>
        <end position="351"/>
    </location>
</feature>
<keyword evidence="4" id="KW-1003">Cell membrane</keyword>
<evidence type="ECO:0000256" key="7">
    <source>
        <dbReference type="ARBA" id="ARBA00023136"/>
    </source>
</evidence>
<evidence type="ECO:0000313" key="11">
    <source>
        <dbReference type="EMBL" id="KFI84179.1"/>
    </source>
</evidence>
<dbReference type="PANTHER" id="PTHR19139:SF199">
    <property type="entry name" value="MIP17260P"/>
    <property type="match status" value="1"/>
</dbReference>
<dbReference type="InterPro" id="IPR023271">
    <property type="entry name" value="Aquaporin-like"/>
</dbReference>
<organism evidence="11 12">
    <name type="scientific">Bifidobacterium pullorum</name>
    <dbReference type="NCBI Taxonomy" id="78448"/>
    <lineage>
        <taxon>Bacteria</taxon>
        <taxon>Bacillati</taxon>
        <taxon>Actinomycetota</taxon>
        <taxon>Actinomycetes</taxon>
        <taxon>Bifidobacteriales</taxon>
        <taxon>Bifidobacteriaceae</taxon>
        <taxon>Bifidobacterium</taxon>
    </lineage>
</organism>
<sequence length="351" mass="36158">MTAVETTRPDQSRNAMTLVLRVGGELVGSFLICLGIYLFSTIGLTLYGPYLSFVALATGLIYAGVTMMLAKVCQAQFNPAITVASMLVSKTRVLDGILSILAQVLGALAAGALVMKVILPTSDAVTVAQWMSYVNNGFDDGSFSYGQLSQAGVSFGIAAAIVVEVVAGMIIAGAAMRMTDEQGAPRQGYGLAMGVAYGACAAFAAPVTGAALNPARSTGIAVFSSFEDLTQNPLDQLWVFWICPVLAAALVALPTIVVQMVRGSQTSRIAIVDADDRSDAGTESEGESETSVEDVTDADVTDADAADTDASDADASDADDMPESADEHADAEVGGQQADAQGDADEGVESH</sequence>
<dbReference type="GO" id="GO:0005886">
    <property type="term" value="C:plasma membrane"/>
    <property type="evidence" value="ECO:0007669"/>
    <property type="project" value="UniProtKB-SubCell"/>
</dbReference>
<comment type="similarity">
    <text evidence="2 8">Belongs to the MIP/aquaporin (TC 1.A.8) family.</text>
</comment>
<feature type="transmembrane region" description="Helical" evidence="10">
    <location>
        <begin position="188"/>
        <end position="207"/>
    </location>
</feature>
<evidence type="ECO:0000256" key="8">
    <source>
        <dbReference type="RuleBase" id="RU000477"/>
    </source>
</evidence>